<keyword evidence="2" id="KW-1185">Reference proteome</keyword>
<name>A0AAD7VNZ7_9ASCO</name>
<reference evidence="1" key="1">
    <citation type="submission" date="2023-03" db="EMBL/GenBank/DDBJ databases">
        <title>Near-Complete genome sequence of Lipomyces tetrasporous NRRL Y-64009, an oleaginous yeast capable of growing on lignocellulosic hydrolysates.</title>
        <authorList>
            <consortium name="Lawrence Berkeley National Laboratory"/>
            <person name="Jagtap S.S."/>
            <person name="Liu J.-J."/>
            <person name="Walukiewicz H.E."/>
            <person name="Pangilinan J."/>
            <person name="Lipzen A."/>
            <person name="Ahrendt S."/>
            <person name="Koriabine M."/>
            <person name="Cobaugh K."/>
            <person name="Salamov A."/>
            <person name="Yoshinaga Y."/>
            <person name="Ng V."/>
            <person name="Daum C."/>
            <person name="Grigoriev I.V."/>
            <person name="Slininger P.J."/>
            <person name="Dien B.S."/>
            <person name="Jin Y.-S."/>
            <person name="Rao C.V."/>
        </authorList>
    </citation>
    <scope>NUCLEOTIDE SEQUENCE</scope>
    <source>
        <strain evidence="1">NRRL Y-64009</strain>
    </source>
</reference>
<dbReference type="Pfam" id="PF07247">
    <property type="entry name" value="AATase"/>
    <property type="match status" value="2"/>
</dbReference>
<proteinExistence type="predicted"/>
<evidence type="ECO:0000313" key="1">
    <source>
        <dbReference type="EMBL" id="KAJ8097087.1"/>
    </source>
</evidence>
<dbReference type="RefSeq" id="XP_056040537.1">
    <property type="nucleotide sequence ID" value="XM_056188750.1"/>
</dbReference>
<sequence length="439" mass="49251">MTVPAKQYAVTRKAGLLETFFIQRKTLDYYTDVVMWATFNAPVSRPRIYHALAKMVSRNPAMRAHVLDPLADIPTLAYFDTIDFGKVVEYRTMQEVNMEQLLAEFDKVNFDYAQLEEPLWKVWVLNQKTVVLAFDHGALDGVSGAVFLVQLAEFLNDEIVEENVPNLAKFDTKIEPNPIIDDLLPPNPDWVPPPVATTPRRVPSIFAPYAYPTPGDQWRIINVPGSAVATLLSECRKRKVALTALFHTVLLIAMSRVYPTPEGFDTMVPISSRRFFPAQYLDPESIMGNYVYHYKEISPASTSFHWEEVIRFDEKVKLSSNDHTKSFILENLVPQVGRIREVMQSKMGKPRENDMAVSNLGAYKFPKGGPFEVQTIGFSQSNAPIMPPIKMNCVGMVGGDVTLVVGCAESVTGKGKCDAIRDEVVKVLDEILDAATLKQ</sequence>
<evidence type="ECO:0000313" key="2">
    <source>
        <dbReference type="Proteomes" id="UP001217417"/>
    </source>
</evidence>
<dbReference type="Gene3D" id="3.30.559.10">
    <property type="entry name" value="Chloramphenicol acetyltransferase-like domain"/>
    <property type="match status" value="1"/>
</dbReference>
<dbReference type="EMBL" id="JARPMG010000012">
    <property type="protein sequence ID" value="KAJ8097087.1"/>
    <property type="molecule type" value="Genomic_DNA"/>
</dbReference>
<dbReference type="PANTHER" id="PTHR28037:SF1">
    <property type="entry name" value="ALCOHOL O-ACETYLTRANSFERASE 1-RELATED"/>
    <property type="match status" value="1"/>
</dbReference>
<dbReference type="InterPro" id="IPR052058">
    <property type="entry name" value="Alcohol_O-acetyltransferase"/>
</dbReference>
<dbReference type="GeneID" id="80883916"/>
<gene>
    <name evidence="1" type="ORF">POJ06DRAFT_262474</name>
</gene>
<organism evidence="1 2">
    <name type="scientific">Lipomyces tetrasporus</name>
    <dbReference type="NCBI Taxonomy" id="54092"/>
    <lineage>
        <taxon>Eukaryota</taxon>
        <taxon>Fungi</taxon>
        <taxon>Dikarya</taxon>
        <taxon>Ascomycota</taxon>
        <taxon>Saccharomycotina</taxon>
        <taxon>Lipomycetes</taxon>
        <taxon>Lipomycetales</taxon>
        <taxon>Lipomycetaceae</taxon>
        <taxon>Lipomyces</taxon>
    </lineage>
</organism>
<dbReference type="GO" id="GO:0008080">
    <property type="term" value="F:N-acetyltransferase activity"/>
    <property type="evidence" value="ECO:0007669"/>
    <property type="project" value="TreeGrafter"/>
</dbReference>
<dbReference type="Proteomes" id="UP001217417">
    <property type="component" value="Unassembled WGS sequence"/>
</dbReference>
<accession>A0AAD7VNZ7</accession>
<protein>
    <submittedName>
        <fullName evidence="1">Alcohol acetyltransferase</fullName>
    </submittedName>
</protein>
<dbReference type="PANTHER" id="PTHR28037">
    <property type="entry name" value="ALCOHOL O-ACETYLTRANSFERASE 1-RELATED"/>
    <property type="match status" value="1"/>
</dbReference>
<dbReference type="SUPFAM" id="SSF52777">
    <property type="entry name" value="CoA-dependent acyltransferases"/>
    <property type="match status" value="1"/>
</dbReference>
<dbReference type="InterPro" id="IPR010828">
    <property type="entry name" value="Atf2/Sli1-like"/>
</dbReference>
<dbReference type="InterPro" id="IPR023213">
    <property type="entry name" value="CAT-like_dom_sf"/>
</dbReference>
<comment type="caution">
    <text evidence="1">The sequence shown here is derived from an EMBL/GenBank/DDBJ whole genome shotgun (WGS) entry which is preliminary data.</text>
</comment>
<dbReference type="AlphaFoldDB" id="A0AAD7VNZ7"/>